<feature type="coiled-coil region" evidence="1">
    <location>
        <begin position="239"/>
        <end position="292"/>
    </location>
</feature>
<accession>F2KQ05</accession>
<dbReference type="GeneID" id="10394733"/>
<dbReference type="RefSeq" id="WP_013684264.1">
    <property type="nucleotide sequence ID" value="NC_015320.1"/>
</dbReference>
<sequence>MRRVMLAVVALLCLVGVTAVMATAMAQPMQLHVSTEMHEENSDTSVSTSTELEVNETETTLEQEVTHQTGMHGGVMVKEQVREHVKEQNAGAVQQVRVMEKVRERLHPHKVEEDYMKAKHDYKAIREEYHKLKQQGRADFGHAKRYCLAGGMYIENWFDRIENMILTSNMDEETKEAMLAKIEEERAAFEEKLQAINESETPEELREAVKELKEEWKNVRVLVKAVAMQVAIVRIETTIEKAEDLQLKLEGQITELDDAKLAAMLEDYAAKLEEAKEKLNEAKDILVDAETREDVHEAQQLIREAISLLRDAFKDVREIVRTSAELRLQIREQEGKIFFGNQTGELFVVGNGTAKFEGTGIVVVRGSGEITVEPETAIVTLVGFGSKSVEGGVAKVSGEGKAVIRGENIKVTIEGENIKLFVKGYGTATLEGEGIYRVKKLPQYNMTEETYEGSVEVEIGGEQ</sequence>
<dbReference type="HOGENOM" id="CLU_590012_0_0_2"/>
<evidence type="ECO:0000313" key="2">
    <source>
        <dbReference type="EMBL" id="AEA47608.1"/>
    </source>
</evidence>
<dbReference type="Proteomes" id="UP000008136">
    <property type="component" value="Chromosome"/>
</dbReference>
<keyword evidence="3" id="KW-1185">Reference proteome</keyword>
<dbReference type="OrthoDB" id="386510at2157"/>
<dbReference type="STRING" id="693661.Arcve_1608"/>
<protein>
    <submittedName>
        <fullName evidence="2">Uncharacterized protein</fullName>
    </submittedName>
</protein>
<dbReference type="AlphaFoldDB" id="F2KQ05"/>
<evidence type="ECO:0000256" key="1">
    <source>
        <dbReference type="SAM" id="Coils"/>
    </source>
</evidence>
<organism evidence="2 3">
    <name type="scientific">Archaeoglobus veneficus (strain DSM 11195 / SNP6)</name>
    <dbReference type="NCBI Taxonomy" id="693661"/>
    <lineage>
        <taxon>Archaea</taxon>
        <taxon>Methanobacteriati</taxon>
        <taxon>Methanobacteriota</taxon>
        <taxon>Archaeoglobi</taxon>
        <taxon>Archaeoglobales</taxon>
        <taxon>Archaeoglobaceae</taxon>
        <taxon>Archaeoglobus</taxon>
    </lineage>
</organism>
<feature type="coiled-coil region" evidence="1">
    <location>
        <begin position="172"/>
        <end position="199"/>
    </location>
</feature>
<dbReference type="KEGG" id="ave:Arcve_1608"/>
<reference evidence="2 3" key="1">
    <citation type="submission" date="2011-03" db="EMBL/GenBank/DDBJ databases">
        <title>The complete genome of Archaeoglobus veneficus SNP6.</title>
        <authorList>
            <consortium name="US DOE Joint Genome Institute (JGI-PGF)"/>
            <person name="Lucas S."/>
            <person name="Copeland A."/>
            <person name="Lapidus A."/>
            <person name="Bruce D."/>
            <person name="Goodwin L."/>
            <person name="Pitluck S."/>
            <person name="Kyrpides N."/>
            <person name="Mavromatis K."/>
            <person name="Pagani I."/>
            <person name="Ivanova N."/>
            <person name="Mikhailova N."/>
            <person name="Lu M."/>
            <person name="Detter J.C."/>
            <person name="Tapia R."/>
            <person name="Han C."/>
            <person name="Land M."/>
            <person name="Hauser L."/>
            <person name="Markowitz V."/>
            <person name="Cheng J.-F."/>
            <person name="Hugenholtz P."/>
            <person name="Woyke T."/>
            <person name="Wu D."/>
            <person name="Spring S."/>
            <person name="Brambilla E."/>
            <person name="Klenk H.-P."/>
            <person name="Eisen J.A."/>
        </authorList>
    </citation>
    <scope>NUCLEOTIDE SEQUENCE [LARGE SCALE GENOMIC DNA]</scope>
    <source>
        <strain>SNP6</strain>
    </source>
</reference>
<gene>
    <name evidence="2" type="ordered locus">Arcve_1608</name>
</gene>
<dbReference type="EMBL" id="CP002588">
    <property type="protein sequence ID" value="AEA47608.1"/>
    <property type="molecule type" value="Genomic_DNA"/>
</dbReference>
<proteinExistence type="predicted"/>
<name>F2KQ05_ARCVS</name>
<dbReference type="eggNOG" id="arCOG03387">
    <property type="taxonomic scope" value="Archaea"/>
</dbReference>
<keyword evidence="1" id="KW-0175">Coiled coil</keyword>
<evidence type="ECO:0000313" key="3">
    <source>
        <dbReference type="Proteomes" id="UP000008136"/>
    </source>
</evidence>